<comment type="subcellular location">
    <subcellularLocation>
        <location evidence="1 7">Cell membrane</location>
        <topology evidence="1 7">Multi-pass membrane protein</topology>
    </subcellularLocation>
</comment>
<keyword evidence="5 7" id="KW-1133">Transmembrane helix</keyword>
<dbReference type="Proteomes" id="UP000198935">
    <property type="component" value="Unassembled WGS sequence"/>
</dbReference>
<dbReference type="GO" id="GO:0055085">
    <property type="term" value="P:transmembrane transport"/>
    <property type="evidence" value="ECO:0007669"/>
    <property type="project" value="InterPro"/>
</dbReference>
<accession>A0A1H3RLA6</accession>
<evidence type="ECO:0000313" key="9">
    <source>
        <dbReference type="EMBL" id="SDZ25689.1"/>
    </source>
</evidence>
<dbReference type="InterPro" id="IPR000515">
    <property type="entry name" value="MetI-like"/>
</dbReference>
<dbReference type="Pfam" id="PF00528">
    <property type="entry name" value="BPD_transp_1"/>
    <property type="match status" value="1"/>
</dbReference>
<feature type="transmembrane region" description="Helical" evidence="7">
    <location>
        <begin position="198"/>
        <end position="215"/>
    </location>
</feature>
<keyword evidence="2 7" id="KW-0813">Transport</keyword>
<dbReference type="AlphaFoldDB" id="A0A1H3RLA6"/>
<keyword evidence="3" id="KW-1003">Cell membrane</keyword>
<evidence type="ECO:0000256" key="7">
    <source>
        <dbReference type="RuleBase" id="RU363032"/>
    </source>
</evidence>
<feature type="transmembrane region" description="Helical" evidence="7">
    <location>
        <begin position="33"/>
        <end position="51"/>
    </location>
</feature>
<evidence type="ECO:0000256" key="4">
    <source>
        <dbReference type="ARBA" id="ARBA00022692"/>
    </source>
</evidence>
<dbReference type="PROSITE" id="PS50928">
    <property type="entry name" value="ABC_TM1"/>
    <property type="match status" value="1"/>
</dbReference>
<evidence type="ECO:0000256" key="2">
    <source>
        <dbReference type="ARBA" id="ARBA00022448"/>
    </source>
</evidence>
<name>A0A1H3RLA6_9BACI</name>
<dbReference type="GO" id="GO:0005886">
    <property type="term" value="C:plasma membrane"/>
    <property type="evidence" value="ECO:0007669"/>
    <property type="project" value="UniProtKB-SubCell"/>
</dbReference>
<feature type="domain" description="ABC transmembrane type-1" evidence="8">
    <location>
        <begin position="92"/>
        <end position="274"/>
    </location>
</feature>
<gene>
    <name evidence="9" type="ORF">SAMN05421736_108128</name>
</gene>
<evidence type="ECO:0000256" key="6">
    <source>
        <dbReference type="ARBA" id="ARBA00023136"/>
    </source>
</evidence>
<dbReference type="STRING" id="1503961.SAMN05421736_108128"/>
<feature type="transmembrane region" description="Helical" evidence="7">
    <location>
        <begin position="258"/>
        <end position="276"/>
    </location>
</feature>
<feature type="transmembrane region" description="Helical" evidence="7">
    <location>
        <begin position="88"/>
        <end position="118"/>
    </location>
</feature>
<keyword evidence="6 7" id="KW-0472">Membrane</keyword>
<feature type="transmembrane region" description="Helical" evidence="7">
    <location>
        <begin position="139"/>
        <end position="166"/>
    </location>
</feature>
<comment type="similarity">
    <text evidence="7">Belongs to the binding-protein-dependent transport system permease family.</text>
</comment>
<dbReference type="SUPFAM" id="SSF161098">
    <property type="entry name" value="MetI-like"/>
    <property type="match status" value="1"/>
</dbReference>
<evidence type="ECO:0000256" key="1">
    <source>
        <dbReference type="ARBA" id="ARBA00004651"/>
    </source>
</evidence>
<reference evidence="10" key="1">
    <citation type="submission" date="2016-10" db="EMBL/GenBank/DDBJ databases">
        <authorList>
            <person name="Varghese N."/>
            <person name="Submissions S."/>
        </authorList>
    </citation>
    <scope>NUCLEOTIDE SEQUENCE [LARGE SCALE GENOMIC DNA]</scope>
    <source>
        <strain evidence="10">SP</strain>
    </source>
</reference>
<dbReference type="PANTHER" id="PTHR30043">
    <property type="entry name" value="PHOSPHONATES TRANSPORT SYSTEM PERMEASE PROTEIN"/>
    <property type="match status" value="1"/>
</dbReference>
<dbReference type="CDD" id="cd06261">
    <property type="entry name" value="TM_PBP2"/>
    <property type="match status" value="1"/>
</dbReference>
<keyword evidence="4 7" id="KW-0812">Transmembrane</keyword>
<evidence type="ECO:0000256" key="5">
    <source>
        <dbReference type="ARBA" id="ARBA00022989"/>
    </source>
</evidence>
<dbReference type="EMBL" id="FNPI01000008">
    <property type="protein sequence ID" value="SDZ25689.1"/>
    <property type="molecule type" value="Genomic_DNA"/>
</dbReference>
<protein>
    <submittedName>
        <fullName evidence="9">Phosphonate transport system permease protein</fullName>
    </submittedName>
</protein>
<dbReference type="InterPro" id="IPR035906">
    <property type="entry name" value="MetI-like_sf"/>
</dbReference>
<organism evidence="9 10">
    <name type="scientific">Evansella caseinilytica</name>
    <dbReference type="NCBI Taxonomy" id="1503961"/>
    <lineage>
        <taxon>Bacteria</taxon>
        <taxon>Bacillati</taxon>
        <taxon>Bacillota</taxon>
        <taxon>Bacilli</taxon>
        <taxon>Bacillales</taxon>
        <taxon>Bacillaceae</taxon>
        <taxon>Evansella</taxon>
    </lineage>
</organism>
<proteinExistence type="inferred from homology"/>
<evidence type="ECO:0000256" key="3">
    <source>
        <dbReference type="ARBA" id="ARBA00022475"/>
    </source>
</evidence>
<keyword evidence="10" id="KW-1185">Reference proteome</keyword>
<dbReference type="Gene3D" id="1.10.3720.10">
    <property type="entry name" value="MetI-like"/>
    <property type="match status" value="1"/>
</dbReference>
<sequence>MGLRMKPAVAGQENAVLNRQAKIKVKPFTKEAFVIRTTLISLVLLTVYGFFTFDYKDASLVGGTLSMLRNFGVMFFEPHFSHFTFWEAVYQVLITLGLAVLTTLLGGIAALLLGLLAAQNLTNKTVSNIVKGVIAFIRAVPTVLWVLIFAVAAGLGSVAAVIGMTFHSVGYLTKAYSESFEEMDNGIIEALKASGARWWQIIFQAVIPASIRYIVSWTFLRFEINFGVAVAMGAAAGAGGIGFDLFMASGFYFDLREVGTITYFILTVAILLEMTAMRIKKKLKTA</sequence>
<dbReference type="PANTHER" id="PTHR30043:SF1">
    <property type="entry name" value="ABC TRANSPORT SYSTEM PERMEASE PROTEIN P69"/>
    <property type="match status" value="1"/>
</dbReference>
<feature type="transmembrane region" description="Helical" evidence="7">
    <location>
        <begin position="227"/>
        <end position="252"/>
    </location>
</feature>
<evidence type="ECO:0000313" key="10">
    <source>
        <dbReference type="Proteomes" id="UP000198935"/>
    </source>
</evidence>
<evidence type="ECO:0000259" key="8">
    <source>
        <dbReference type="PROSITE" id="PS50928"/>
    </source>
</evidence>